<evidence type="ECO:0000256" key="7">
    <source>
        <dbReference type="ARBA" id="ARBA00022840"/>
    </source>
</evidence>
<dbReference type="NCBIfam" id="TIGR00364">
    <property type="entry name" value="7-cyano-7-deazaguanine synthase QueC"/>
    <property type="match status" value="1"/>
</dbReference>
<comment type="cofactor">
    <cofactor evidence="11">
        <name>Zn(2+)</name>
        <dbReference type="ChEBI" id="CHEBI:29105"/>
    </cofactor>
    <text evidence="11">Binds 1 zinc ion per subunit.</text>
</comment>
<evidence type="ECO:0000256" key="2">
    <source>
        <dbReference type="ARBA" id="ARBA00022598"/>
    </source>
</evidence>
<keyword evidence="7 11" id="KW-0067">ATP-binding</keyword>
<proteinExistence type="inferred from homology"/>
<dbReference type="Pfam" id="PF06508">
    <property type="entry name" value="QueC"/>
    <property type="match status" value="1"/>
</dbReference>
<evidence type="ECO:0000256" key="5">
    <source>
        <dbReference type="ARBA" id="ARBA00022785"/>
    </source>
</evidence>
<dbReference type="Proteomes" id="UP000285961">
    <property type="component" value="Unassembled WGS sequence"/>
</dbReference>
<comment type="caution">
    <text evidence="12">The sequence shown here is derived from an EMBL/GenBank/DDBJ whole genome shotgun (WGS) entry which is preliminary data.</text>
</comment>
<dbReference type="HAMAP" id="MF_01633">
    <property type="entry name" value="QueC"/>
    <property type="match status" value="1"/>
</dbReference>
<feature type="binding site" evidence="11">
    <location>
        <position position="197"/>
    </location>
    <ligand>
        <name>Zn(2+)</name>
        <dbReference type="ChEBI" id="CHEBI:29105"/>
    </ligand>
</feature>
<evidence type="ECO:0000256" key="4">
    <source>
        <dbReference type="ARBA" id="ARBA00022741"/>
    </source>
</evidence>
<feature type="binding site" evidence="11">
    <location>
        <begin position="10"/>
        <end position="20"/>
    </location>
    <ligand>
        <name>ATP</name>
        <dbReference type="ChEBI" id="CHEBI:30616"/>
    </ligand>
</feature>
<keyword evidence="4 11" id="KW-0547">Nucleotide-binding</keyword>
<sequence length="225" mass="24479">MKRELAIALVSGGMDSCVAAALAAQEHRLALLHVSYGQRTWRRELEAFRGIAAHYGVEQTLVADIGYLSTIGGSSLTDSEMSVQPADLNRSGIPSSYVPFRNTHFLAIAVSWGEVIGAGRIFIGAVEPDSSGYPDCREVYYKVFNELIRVGTRPETHIEVVAPLIRMKKSEIVKLGLKLGAPLQLTWSCYRNDNVPCGDCDSCALRAKGFEEAGAIDPIVKHVIS</sequence>
<dbReference type="EMBL" id="QZKI01000125">
    <property type="protein sequence ID" value="RJP65510.1"/>
    <property type="molecule type" value="Genomic_DNA"/>
</dbReference>
<dbReference type="GO" id="GO:0016879">
    <property type="term" value="F:ligase activity, forming carbon-nitrogen bonds"/>
    <property type="evidence" value="ECO:0007669"/>
    <property type="project" value="UniProtKB-UniRule"/>
</dbReference>
<evidence type="ECO:0000256" key="10">
    <source>
        <dbReference type="ARBA" id="ARBA00047890"/>
    </source>
</evidence>
<dbReference type="SUPFAM" id="SSF52402">
    <property type="entry name" value="Adenine nucleotide alpha hydrolases-like"/>
    <property type="match status" value="1"/>
</dbReference>
<keyword evidence="2 11" id="KW-0436">Ligase</keyword>
<evidence type="ECO:0000256" key="11">
    <source>
        <dbReference type="HAMAP-Rule" id="MF_01633"/>
    </source>
</evidence>
<evidence type="ECO:0000313" key="12">
    <source>
        <dbReference type="EMBL" id="RJP65510.1"/>
    </source>
</evidence>
<dbReference type="EC" id="6.3.4.20" evidence="9 11"/>
<dbReference type="PANTHER" id="PTHR42914:SF1">
    <property type="entry name" value="7-CYANO-7-DEAZAGUANINE SYNTHASE"/>
    <property type="match status" value="1"/>
</dbReference>
<evidence type="ECO:0000256" key="8">
    <source>
        <dbReference type="ARBA" id="ARBA00037993"/>
    </source>
</evidence>
<accession>A0A419EQR2</accession>
<evidence type="ECO:0000256" key="6">
    <source>
        <dbReference type="ARBA" id="ARBA00022833"/>
    </source>
</evidence>
<name>A0A419EQR2_9BACT</name>
<dbReference type="PANTHER" id="PTHR42914">
    <property type="entry name" value="7-CYANO-7-DEAZAGUANINE SYNTHASE"/>
    <property type="match status" value="1"/>
</dbReference>
<dbReference type="AlphaFoldDB" id="A0A419EQR2"/>
<evidence type="ECO:0000256" key="1">
    <source>
        <dbReference type="ARBA" id="ARBA00005061"/>
    </source>
</evidence>
<comment type="catalytic activity">
    <reaction evidence="10 11">
        <text>7-carboxy-7-carbaguanine + NH4(+) + 2 ATP = 7-cyano-7-carbaguanine + 2 AMP + 2 diphosphate + 2 H(+)</text>
        <dbReference type="Rhea" id="RHEA:27982"/>
        <dbReference type="ChEBI" id="CHEBI:15378"/>
        <dbReference type="ChEBI" id="CHEBI:28938"/>
        <dbReference type="ChEBI" id="CHEBI:30616"/>
        <dbReference type="ChEBI" id="CHEBI:33019"/>
        <dbReference type="ChEBI" id="CHEBI:45075"/>
        <dbReference type="ChEBI" id="CHEBI:61036"/>
        <dbReference type="ChEBI" id="CHEBI:456215"/>
        <dbReference type="EC" id="6.3.4.20"/>
    </reaction>
</comment>
<dbReference type="GO" id="GO:0008270">
    <property type="term" value="F:zinc ion binding"/>
    <property type="evidence" value="ECO:0007669"/>
    <property type="project" value="UniProtKB-UniRule"/>
</dbReference>
<dbReference type="Gene3D" id="3.40.50.620">
    <property type="entry name" value="HUPs"/>
    <property type="match status" value="1"/>
</dbReference>
<comment type="function">
    <text evidence="11">Catalyzes the ATP-dependent conversion of 7-carboxy-7-deazaguanine (CDG) to 7-cyano-7-deazaguanine (preQ(0)).</text>
</comment>
<gene>
    <name evidence="11 12" type="primary">queC</name>
    <name evidence="12" type="ORF">C4532_17410</name>
</gene>
<dbReference type="PIRSF" id="PIRSF006293">
    <property type="entry name" value="ExsB"/>
    <property type="match status" value="1"/>
</dbReference>
<comment type="similarity">
    <text evidence="8 11">Belongs to the QueC family.</text>
</comment>
<dbReference type="UniPathway" id="UPA00391"/>
<dbReference type="GO" id="GO:0005524">
    <property type="term" value="F:ATP binding"/>
    <property type="evidence" value="ECO:0007669"/>
    <property type="project" value="UniProtKB-UniRule"/>
</dbReference>
<feature type="binding site" evidence="11">
    <location>
        <position position="200"/>
    </location>
    <ligand>
        <name>Zn(2+)</name>
        <dbReference type="ChEBI" id="CHEBI:29105"/>
    </ligand>
</feature>
<comment type="pathway">
    <text evidence="1 11">Purine metabolism; 7-cyano-7-deazaguanine biosynthesis.</text>
</comment>
<dbReference type="CDD" id="cd01995">
    <property type="entry name" value="QueC-like"/>
    <property type="match status" value="1"/>
</dbReference>
<evidence type="ECO:0000256" key="9">
    <source>
        <dbReference type="ARBA" id="ARBA00039149"/>
    </source>
</evidence>
<dbReference type="InterPro" id="IPR018317">
    <property type="entry name" value="QueC"/>
</dbReference>
<feature type="binding site" evidence="11">
    <location>
        <position position="203"/>
    </location>
    <ligand>
        <name>Zn(2+)</name>
        <dbReference type="ChEBI" id="CHEBI:29105"/>
    </ligand>
</feature>
<evidence type="ECO:0000313" key="13">
    <source>
        <dbReference type="Proteomes" id="UP000285961"/>
    </source>
</evidence>
<evidence type="ECO:0000256" key="3">
    <source>
        <dbReference type="ARBA" id="ARBA00022723"/>
    </source>
</evidence>
<reference evidence="12 13" key="1">
    <citation type="journal article" date="2017" name="ISME J.">
        <title>Energy and carbon metabolisms in a deep terrestrial subsurface fluid microbial community.</title>
        <authorList>
            <person name="Momper L."/>
            <person name="Jungbluth S.P."/>
            <person name="Lee M.D."/>
            <person name="Amend J.P."/>
        </authorList>
    </citation>
    <scope>NUCLEOTIDE SEQUENCE [LARGE SCALE GENOMIC DNA]</scope>
    <source>
        <strain evidence="12">SURF_17</strain>
    </source>
</reference>
<keyword evidence="6 11" id="KW-0862">Zinc</keyword>
<keyword evidence="5 11" id="KW-0671">Queuosine biosynthesis</keyword>
<organism evidence="12 13">
    <name type="scientific">Candidatus Abyssobacteria bacterium SURF_17</name>
    <dbReference type="NCBI Taxonomy" id="2093361"/>
    <lineage>
        <taxon>Bacteria</taxon>
        <taxon>Pseudomonadati</taxon>
        <taxon>Candidatus Hydrogenedentota</taxon>
        <taxon>Candidatus Abyssobacteria</taxon>
    </lineage>
</organism>
<keyword evidence="3 11" id="KW-0479">Metal-binding</keyword>
<dbReference type="GO" id="GO:0008616">
    <property type="term" value="P:tRNA queuosine(34) biosynthetic process"/>
    <property type="evidence" value="ECO:0007669"/>
    <property type="project" value="UniProtKB-UniRule"/>
</dbReference>
<protein>
    <recommendedName>
        <fullName evidence="9 11">7-cyano-7-deazaguanine synthase</fullName>
        <ecNumber evidence="9 11">6.3.4.20</ecNumber>
    </recommendedName>
    <alternativeName>
        <fullName evidence="11">7-cyano-7-carbaguanine synthase</fullName>
    </alternativeName>
    <alternativeName>
        <fullName evidence="11">PreQ(0) synthase</fullName>
    </alternativeName>
    <alternativeName>
        <fullName evidence="11">Queuosine biosynthesis protein QueC</fullName>
    </alternativeName>
</protein>
<dbReference type="InterPro" id="IPR014729">
    <property type="entry name" value="Rossmann-like_a/b/a_fold"/>
</dbReference>
<feature type="binding site" evidence="11">
    <location>
        <position position="189"/>
    </location>
    <ligand>
        <name>Zn(2+)</name>
        <dbReference type="ChEBI" id="CHEBI:29105"/>
    </ligand>
</feature>